<dbReference type="InterPro" id="IPR011067">
    <property type="entry name" value="Plasmid_toxin/cell-grow_inhib"/>
</dbReference>
<dbReference type="GeneID" id="84895331"/>
<evidence type="ECO:0000313" key="7">
    <source>
        <dbReference type="Proteomes" id="UP000324288"/>
    </source>
</evidence>
<dbReference type="EMBL" id="CP012390">
    <property type="protein sequence ID" value="ALE19358.1"/>
    <property type="molecule type" value="Genomic_DNA"/>
</dbReference>
<accession>A0A0M4MCS3</accession>
<dbReference type="SUPFAM" id="SSF50118">
    <property type="entry name" value="Cell growth inhibitor/plasmid maintenance toxic component"/>
    <property type="match status" value="1"/>
</dbReference>
<dbReference type="KEGG" id="cbq:AL705_07215"/>
<keyword evidence="2" id="KW-1277">Toxin-antitoxin system</keyword>
<evidence type="ECO:0000256" key="2">
    <source>
        <dbReference type="ARBA" id="ARBA00022649"/>
    </source>
</evidence>
<reference evidence="5 7" key="3">
    <citation type="submission" date="2019-04" db="EMBL/GenBank/DDBJ databases">
        <authorList>
            <person name="Seth-Smith MB H."/>
            <person name="Seth-Smith H."/>
        </authorList>
    </citation>
    <scope>NUCLEOTIDE SEQUENCE [LARGE SCALE GENOMIC DNA]</scope>
    <source>
        <strain evidence="5">USB-603019</strain>
    </source>
</reference>
<dbReference type="Proteomes" id="UP000324288">
    <property type="component" value="Chromosome"/>
</dbReference>
<dbReference type="RefSeq" id="WP_053962430.1">
    <property type="nucleotide sequence ID" value="NZ_CAMJVL010000003.1"/>
</dbReference>
<comment type="similarity">
    <text evidence="1">Belongs to the PemK/MazF family.</text>
</comment>
<dbReference type="PATRIC" id="fig|1528099.3.peg.1420"/>
<dbReference type="GO" id="GO:0003677">
    <property type="term" value="F:DNA binding"/>
    <property type="evidence" value="ECO:0007669"/>
    <property type="project" value="InterPro"/>
</dbReference>
<dbReference type="InterPro" id="IPR003477">
    <property type="entry name" value="PemK-like"/>
</dbReference>
<dbReference type="Proteomes" id="UP000068137">
    <property type="component" value="Chromosome"/>
</dbReference>
<evidence type="ECO:0000256" key="1">
    <source>
        <dbReference type="ARBA" id="ARBA00007521"/>
    </source>
</evidence>
<organism evidence="4 6">
    <name type="scientific">Lawsonella clevelandensis</name>
    <dbReference type="NCBI Taxonomy" id="1528099"/>
    <lineage>
        <taxon>Bacteria</taxon>
        <taxon>Bacillati</taxon>
        <taxon>Actinomycetota</taxon>
        <taxon>Actinomycetes</taxon>
        <taxon>Mycobacteriales</taxon>
        <taxon>Lawsonellaceae</taxon>
        <taxon>Lawsonella</taxon>
    </lineage>
</organism>
<feature type="region of interest" description="Disordered" evidence="3">
    <location>
        <begin position="42"/>
        <end position="65"/>
    </location>
</feature>
<keyword evidence="7" id="KW-1185">Reference proteome</keyword>
<name>A0A0M4MCS3_9ACTN</name>
<sequence>MSPAGKGGRLVGTLVRAAKNILSNPSTRRIVTRATQEAIRSFSGNTHDRQISRGGGRPTTRHAKSARSVARHLVYSPDLDGKADPGEIVWTWVEFEENASEGKDRPVLVVGRDRDTLLGLMLSSQSHRREDSNWEYLGRGSWDSQHRESYVRLDRVLEVPEAGIRREGAILDKERFEQVARRLRGEYGWS</sequence>
<dbReference type="STRING" id="1528099.AL705_07215"/>
<evidence type="ECO:0000256" key="3">
    <source>
        <dbReference type="SAM" id="MobiDB-lite"/>
    </source>
</evidence>
<dbReference type="OrthoDB" id="5184628at2"/>
<gene>
    <name evidence="4" type="ORF">AL705_07215</name>
    <name evidence="5" type="ORF">LC603019_01432</name>
</gene>
<proteinExistence type="inferred from homology"/>
<protein>
    <submittedName>
        <fullName evidence="4">Growth inhibitor PemK</fullName>
    </submittedName>
</protein>
<dbReference type="Gene3D" id="2.30.30.110">
    <property type="match status" value="1"/>
</dbReference>
<reference evidence="4 6" key="1">
    <citation type="journal article" date="2015" name="Genome Announc.">
        <title>Complete Genome Sequences for Two Strains of a Novel Fastidious, Partially Acid-Fast, Gram-Positive Corynebacterineae Bacterium, Derived from Human Clinical Samples.</title>
        <authorList>
            <person name="Nicholson A.C."/>
            <person name="Bell M."/>
            <person name="Humrighouse B.W."/>
            <person name="McQuiston J.R."/>
        </authorList>
    </citation>
    <scope>NUCLEOTIDE SEQUENCE [LARGE SCALE GENOMIC DNA]</scope>
    <source>
        <strain evidence="4 6">X1698</strain>
    </source>
</reference>
<evidence type="ECO:0000313" key="4">
    <source>
        <dbReference type="EMBL" id="ALE19358.1"/>
    </source>
</evidence>
<dbReference type="Pfam" id="PF02452">
    <property type="entry name" value="PemK_toxin"/>
    <property type="match status" value="1"/>
</dbReference>
<dbReference type="EMBL" id="LR584267">
    <property type="protein sequence ID" value="VHO01500.1"/>
    <property type="molecule type" value="Genomic_DNA"/>
</dbReference>
<evidence type="ECO:0000313" key="6">
    <source>
        <dbReference type="Proteomes" id="UP000068137"/>
    </source>
</evidence>
<reference evidence="4" key="2">
    <citation type="journal article" date="2016" name="Int. J. Syst. Evol. Microbiol.">
        <title>Lawsonella clevelandensis gen. nov., sp. nov., a new member of the suborder Corynebacterineae isolated from human abscesses.</title>
        <authorList>
            <person name="Bell M.E."/>
            <person name="Bernard K.A."/>
            <person name="Harrington S.M."/>
            <person name="Patel N.B."/>
            <person name="Tucker T.A."/>
            <person name="Metcalfe M.G."/>
            <person name="McQuiston J.R."/>
        </authorList>
    </citation>
    <scope>NUCLEOTIDE SEQUENCE</scope>
    <source>
        <strain evidence="4">X1698</strain>
    </source>
</reference>
<dbReference type="AlphaFoldDB" id="A0A0M4MCS3"/>
<evidence type="ECO:0000313" key="5">
    <source>
        <dbReference type="EMBL" id="VHO01500.1"/>
    </source>
</evidence>